<dbReference type="Gene3D" id="3.10.180.10">
    <property type="entry name" value="2,3-Dihydroxybiphenyl 1,2-Dioxygenase, domain 1"/>
    <property type="match status" value="2"/>
</dbReference>
<feature type="domain" description="VOC" evidence="1">
    <location>
        <begin position="30"/>
        <end position="159"/>
    </location>
</feature>
<proteinExistence type="predicted"/>
<dbReference type="PROSITE" id="PS51819">
    <property type="entry name" value="VOC"/>
    <property type="match status" value="1"/>
</dbReference>
<name>A0ABP8ID96_9BURK</name>
<dbReference type="SUPFAM" id="SSF54593">
    <property type="entry name" value="Glyoxalase/Bleomycin resistance protein/Dihydroxybiphenyl dioxygenase"/>
    <property type="match status" value="1"/>
</dbReference>
<keyword evidence="3" id="KW-1185">Reference proteome</keyword>
<dbReference type="InterPro" id="IPR037523">
    <property type="entry name" value="VOC_core"/>
</dbReference>
<organism evidence="2 3">
    <name type="scientific">Variovorax defluvii</name>
    <dbReference type="NCBI Taxonomy" id="913761"/>
    <lineage>
        <taxon>Bacteria</taxon>
        <taxon>Pseudomonadati</taxon>
        <taxon>Pseudomonadota</taxon>
        <taxon>Betaproteobacteria</taxon>
        <taxon>Burkholderiales</taxon>
        <taxon>Comamonadaceae</taxon>
        <taxon>Variovorax</taxon>
    </lineage>
</organism>
<protein>
    <submittedName>
        <fullName evidence="2">VOC family protein</fullName>
    </submittedName>
</protein>
<dbReference type="InterPro" id="IPR029068">
    <property type="entry name" value="Glyas_Bleomycin-R_OHBP_Dase"/>
</dbReference>
<gene>
    <name evidence="2" type="ORF">GCM10023165_49320</name>
</gene>
<reference evidence="3" key="1">
    <citation type="journal article" date="2019" name="Int. J. Syst. Evol. Microbiol.">
        <title>The Global Catalogue of Microorganisms (GCM) 10K type strain sequencing project: providing services to taxonomists for standard genome sequencing and annotation.</title>
        <authorList>
            <consortium name="The Broad Institute Genomics Platform"/>
            <consortium name="The Broad Institute Genome Sequencing Center for Infectious Disease"/>
            <person name="Wu L."/>
            <person name="Ma J."/>
        </authorList>
    </citation>
    <scope>NUCLEOTIDE SEQUENCE [LARGE SCALE GENOMIC DNA]</scope>
    <source>
        <strain evidence="3">JCM 17804</strain>
    </source>
</reference>
<sequence length="340" mass="39134">MQTRAASLIPIVMQGRIFFEEHMDGNLIRGLHHITLCTATAQGDVDFFVKVMGQRFIKQTLFYDGRIPIYHLYFSDADGTPGTVMTTFPMRRTKLVGRKGSGQFTAIAYSVPAGSLEFWRDHFGRHGIRIEEESQRFGERYLRVVHAGIDFEVVEDAGDTRKPWRSEYVPERHAVRGFHNWTATVRELDDMDIFMRDAWHFRPTMHDGKFTRYEAGEGGAGRRIDILHAPDLRQGMWTLAEGIVHHGAFDVPDYDTQSRIKFEAEGMGFTDFSDRKNRGYFESVYVRTPGGVMFEATKSLGFKMDEEEERLGAELKISPQFDVDHAQLRKQMQVEDPIHV</sequence>
<dbReference type="Proteomes" id="UP001500975">
    <property type="component" value="Unassembled WGS sequence"/>
</dbReference>
<dbReference type="EMBL" id="BAABGJ010000080">
    <property type="protein sequence ID" value="GAA4356351.1"/>
    <property type="molecule type" value="Genomic_DNA"/>
</dbReference>
<dbReference type="PANTHER" id="PTHR36110">
    <property type="entry name" value="RING-CLEAVING DIOXYGENASE MHQE-RELATED"/>
    <property type="match status" value="1"/>
</dbReference>
<dbReference type="PANTHER" id="PTHR36110:SF4">
    <property type="entry name" value="RING-CLEAVING DIOXYGENASE MHQA-RELATED"/>
    <property type="match status" value="1"/>
</dbReference>
<comment type="caution">
    <text evidence="2">The sequence shown here is derived from an EMBL/GenBank/DDBJ whole genome shotgun (WGS) entry which is preliminary data.</text>
</comment>
<evidence type="ECO:0000259" key="1">
    <source>
        <dbReference type="PROSITE" id="PS51819"/>
    </source>
</evidence>
<dbReference type="InterPro" id="IPR052537">
    <property type="entry name" value="Extradiol_RC_dioxygenase"/>
</dbReference>
<accession>A0ABP8ID96</accession>
<evidence type="ECO:0000313" key="3">
    <source>
        <dbReference type="Proteomes" id="UP001500975"/>
    </source>
</evidence>
<evidence type="ECO:0000313" key="2">
    <source>
        <dbReference type="EMBL" id="GAA4356351.1"/>
    </source>
</evidence>